<comment type="subcellular location">
    <subcellularLocation>
        <location evidence="2">Cytoplasm</location>
    </subcellularLocation>
    <subcellularLocation>
        <location evidence="1">Nucleus</location>
    </subcellularLocation>
</comment>
<sequence>MAAQRKLQQEIDKVLKKIKEGVDVFDNLWEQMQASEYQNQREKFESELKKEIKKLQRFRDQVKTWQASSDVKDKKPLLEARKSVEREMERFKAAEREGKTKAFSKEGLIKAASLDPKSKARQEVRDWMNSTVDKLNSQIDELEAELEASGSSRKKKSSRVQEVEQYIARHKEHIQKLESLLRLLDNEQLEPDDFEDIRDFLDDYIERNQDDPEEFEDSAEYFYEEFADIMESAPQPTVLTAKKKDDKEDKKAKEKAEREKAEKEKAEKEKEERERVAAAKAALAAEKAAKTKAAMERSSAPADAGDKRAQPASYAATGRDQPSSDASKDQGPRSHSSGGTTAAAVAAKHTAPGGMGSWNYGTQGLGAGAGAGTFPQAAASRIAEPLKGTAQQRDSRSSQPPPQDSGQQPSFAAPSALPAFRHNAHSIPQDQDRTWQGQAFRGKTAVKALADPACYERFDGETLFFAFYYQPGTYSQYLAAKALKKKNWRFNKRHNAWFQRLKEPQYVTAEHEQGSYIWFDYHMFHEDGSRGWRPRVKENFVFEYSDLENKVK</sequence>
<evidence type="ECO:0000256" key="8">
    <source>
        <dbReference type="ARBA" id="ARBA00023163"/>
    </source>
</evidence>
<dbReference type="InterPro" id="IPR007207">
    <property type="entry name" value="Not_N"/>
</dbReference>
<dbReference type="Gene3D" id="2.30.30.1020">
    <property type="entry name" value="CCR4-NOT complex subunit 2/3/5, C-terminal domain"/>
    <property type="match status" value="1"/>
</dbReference>
<evidence type="ECO:0000256" key="7">
    <source>
        <dbReference type="ARBA" id="ARBA00023015"/>
    </source>
</evidence>
<keyword evidence="7" id="KW-0805">Transcription regulation</keyword>
<keyword evidence="9" id="KW-0539">Nucleus</keyword>
<reference evidence="14 15" key="1">
    <citation type="submission" date="2024-03" db="EMBL/GenBank/DDBJ databases">
        <title>Complete genome sequence of the green alga Chloropicon roscoffensis RCC1871.</title>
        <authorList>
            <person name="Lemieux C."/>
            <person name="Pombert J.-F."/>
            <person name="Otis C."/>
            <person name="Turmel M."/>
        </authorList>
    </citation>
    <scope>NUCLEOTIDE SEQUENCE [LARGE SCALE GENOMIC DNA]</scope>
    <source>
        <strain evidence="14 15">RCC1871</strain>
    </source>
</reference>
<comment type="similarity">
    <text evidence="3">Belongs to the CNOT2/3/5 family.</text>
</comment>
<name>A0AAX4P3F4_9CHLO</name>
<gene>
    <name evidence="14" type="ORF">HKI87_03g23810</name>
</gene>
<dbReference type="Pfam" id="PF04153">
    <property type="entry name" value="NOT2_3_5_C"/>
    <property type="match status" value="1"/>
</dbReference>
<evidence type="ECO:0000256" key="2">
    <source>
        <dbReference type="ARBA" id="ARBA00004496"/>
    </source>
</evidence>
<evidence type="ECO:0000256" key="1">
    <source>
        <dbReference type="ARBA" id="ARBA00004123"/>
    </source>
</evidence>
<evidence type="ECO:0000313" key="15">
    <source>
        <dbReference type="Proteomes" id="UP001472866"/>
    </source>
</evidence>
<evidence type="ECO:0000256" key="9">
    <source>
        <dbReference type="ARBA" id="ARBA00023242"/>
    </source>
</evidence>
<evidence type="ECO:0000256" key="4">
    <source>
        <dbReference type="ARBA" id="ARBA00022490"/>
    </source>
</evidence>
<feature type="compositionally biased region" description="Basic and acidic residues" evidence="11">
    <location>
        <begin position="242"/>
        <end position="277"/>
    </location>
</feature>
<evidence type="ECO:0000256" key="10">
    <source>
        <dbReference type="SAM" id="Coils"/>
    </source>
</evidence>
<evidence type="ECO:0000313" key="14">
    <source>
        <dbReference type="EMBL" id="WZN60847.1"/>
    </source>
</evidence>
<dbReference type="PIRSF" id="PIRSF005290">
    <property type="entry name" value="NOT_su_3_5"/>
    <property type="match status" value="1"/>
</dbReference>
<feature type="coiled-coil region" evidence="10">
    <location>
        <begin position="125"/>
        <end position="190"/>
    </location>
</feature>
<dbReference type="InterPro" id="IPR007282">
    <property type="entry name" value="NOT2/3/5_C"/>
</dbReference>
<dbReference type="Pfam" id="PF04065">
    <property type="entry name" value="Not3"/>
    <property type="match status" value="1"/>
</dbReference>
<dbReference type="GO" id="GO:0006355">
    <property type="term" value="P:regulation of DNA-templated transcription"/>
    <property type="evidence" value="ECO:0007669"/>
    <property type="project" value="InterPro"/>
</dbReference>
<dbReference type="InterPro" id="IPR012270">
    <property type="entry name" value="CCR4-NOT_su3/5"/>
</dbReference>
<dbReference type="InterPro" id="IPR040168">
    <property type="entry name" value="Not2/3/5"/>
</dbReference>
<dbReference type="GO" id="GO:0005634">
    <property type="term" value="C:nucleus"/>
    <property type="evidence" value="ECO:0007669"/>
    <property type="project" value="UniProtKB-SubCell"/>
</dbReference>
<dbReference type="Proteomes" id="UP001472866">
    <property type="component" value="Chromosome 03"/>
</dbReference>
<evidence type="ECO:0000256" key="6">
    <source>
        <dbReference type="ARBA" id="ARBA00022553"/>
    </source>
</evidence>
<keyword evidence="4" id="KW-0963">Cytoplasm</keyword>
<dbReference type="PANTHER" id="PTHR23326">
    <property type="entry name" value="CCR4 NOT-RELATED"/>
    <property type="match status" value="1"/>
</dbReference>
<evidence type="ECO:0000256" key="5">
    <source>
        <dbReference type="ARBA" id="ARBA00022491"/>
    </source>
</evidence>
<dbReference type="InterPro" id="IPR038635">
    <property type="entry name" value="CCR4-NOT_su2/3/5_C_sf"/>
</dbReference>
<keyword evidence="6" id="KW-0597">Phosphoprotein</keyword>
<feature type="domain" description="NOT2/NOT3/NOT5 C-terminal" evidence="13">
    <location>
        <begin position="431"/>
        <end position="547"/>
    </location>
</feature>
<dbReference type="GO" id="GO:0005737">
    <property type="term" value="C:cytoplasm"/>
    <property type="evidence" value="ECO:0007669"/>
    <property type="project" value="UniProtKB-SubCell"/>
</dbReference>
<feature type="region of interest" description="Disordered" evidence="11">
    <location>
        <begin position="232"/>
        <end position="362"/>
    </location>
</feature>
<keyword evidence="5" id="KW-0678">Repressor</keyword>
<proteinExistence type="inferred from homology"/>
<keyword evidence="15" id="KW-1185">Reference proteome</keyword>
<feature type="coiled-coil region" evidence="10">
    <location>
        <begin position="34"/>
        <end position="97"/>
    </location>
</feature>
<feature type="compositionally biased region" description="Low complexity" evidence="11">
    <location>
        <begin position="404"/>
        <end position="413"/>
    </location>
</feature>
<feature type="compositionally biased region" description="Low complexity" evidence="11">
    <location>
        <begin position="338"/>
        <end position="352"/>
    </location>
</feature>
<keyword evidence="8" id="KW-0804">Transcription</keyword>
<evidence type="ECO:0000256" key="3">
    <source>
        <dbReference type="ARBA" id="ARBA00007682"/>
    </source>
</evidence>
<feature type="domain" description="CCR4-Not complex component Not N-terminal" evidence="12">
    <location>
        <begin position="4"/>
        <end position="226"/>
    </location>
</feature>
<evidence type="ECO:0000256" key="11">
    <source>
        <dbReference type="SAM" id="MobiDB-lite"/>
    </source>
</evidence>
<protein>
    <submittedName>
        <fullName evidence="14">CCR4-NOT transcription complex protein</fullName>
    </submittedName>
</protein>
<feature type="region of interest" description="Disordered" evidence="11">
    <location>
        <begin position="386"/>
        <end position="413"/>
    </location>
</feature>
<dbReference type="GO" id="GO:0030015">
    <property type="term" value="C:CCR4-NOT core complex"/>
    <property type="evidence" value="ECO:0007669"/>
    <property type="project" value="InterPro"/>
</dbReference>
<keyword evidence="10" id="KW-0175">Coiled coil</keyword>
<evidence type="ECO:0000259" key="12">
    <source>
        <dbReference type="Pfam" id="PF04065"/>
    </source>
</evidence>
<dbReference type="EMBL" id="CP151503">
    <property type="protein sequence ID" value="WZN60847.1"/>
    <property type="molecule type" value="Genomic_DNA"/>
</dbReference>
<organism evidence="14 15">
    <name type="scientific">Chloropicon roscoffensis</name>
    <dbReference type="NCBI Taxonomy" id="1461544"/>
    <lineage>
        <taxon>Eukaryota</taxon>
        <taxon>Viridiplantae</taxon>
        <taxon>Chlorophyta</taxon>
        <taxon>Chloropicophyceae</taxon>
        <taxon>Chloropicales</taxon>
        <taxon>Chloropicaceae</taxon>
        <taxon>Chloropicon</taxon>
    </lineage>
</organism>
<evidence type="ECO:0000259" key="13">
    <source>
        <dbReference type="Pfam" id="PF04153"/>
    </source>
</evidence>
<dbReference type="AlphaFoldDB" id="A0AAX4P3F4"/>
<accession>A0AAX4P3F4</accession>